<keyword evidence="3" id="KW-1185">Reference proteome</keyword>
<dbReference type="PANTHER" id="PTHR44177">
    <property type="entry name" value="TETRATRICOPEPTIDE REPEAT PROTEIN 8"/>
    <property type="match status" value="1"/>
</dbReference>
<dbReference type="InterPro" id="IPR019734">
    <property type="entry name" value="TPR_rpt"/>
</dbReference>
<evidence type="ECO:0000256" key="1">
    <source>
        <dbReference type="SAM" id="MobiDB-lite"/>
    </source>
</evidence>
<dbReference type="InterPro" id="IPR028796">
    <property type="entry name" value="BBS8"/>
</dbReference>
<feature type="region of interest" description="Disordered" evidence="1">
    <location>
        <begin position="103"/>
        <end position="125"/>
    </location>
</feature>
<dbReference type="InterPro" id="IPR011990">
    <property type="entry name" value="TPR-like_helical_dom_sf"/>
</dbReference>
<dbReference type="Pfam" id="PF13181">
    <property type="entry name" value="TPR_8"/>
    <property type="match status" value="1"/>
</dbReference>
<evidence type="ECO:0000313" key="3">
    <source>
        <dbReference type="Proteomes" id="UP000823941"/>
    </source>
</evidence>
<accession>A0ABQ7QM06</accession>
<organism evidence="2 3">
    <name type="scientific">Plutella xylostella</name>
    <name type="common">Diamondback moth</name>
    <name type="synonym">Plutella maculipennis</name>
    <dbReference type="NCBI Taxonomy" id="51655"/>
    <lineage>
        <taxon>Eukaryota</taxon>
        <taxon>Metazoa</taxon>
        <taxon>Ecdysozoa</taxon>
        <taxon>Arthropoda</taxon>
        <taxon>Hexapoda</taxon>
        <taxon>Insecta</taxon>
        <taxon>Pterygota</taxon>
        <taxon>Neoptera</taxon>
        <taxon>Endopterygota</taxon>
        <taxon>Lepidoptera</taxon>
        <taxon>Glossata</taxon>
        <taxon>Ditrysia</taxon>
        <taxon>Yponomeutoidea</taxon>
        <taxon>Plutellidae</taxon>
        <taxon>Plutella</taxon>
    </lineage>
</organism>
<sequence length="426" mass="47636">MALEMETEYKILNLYRTKQYDACNQLLDTMQGTNNRMLEFIRMRVLTILAKVAGDGYEEVGYGAQRDELVTTAVAKTPRPGTTFHRPQAKTAGFTATTRAMATTSARRQTGTASSRTLHTAARASRAATATAGASRANTAVAGGALGAGAVLPLTLTMLNTQDQLFHAAGKTLFEYTFYCEGDVRKALEIAIQATKIDTHPDWWWDYSKAKCYNALGMHRTAEESLRQALKKNKHIAVYLRLVSMYVELNQPLSALEVCKQGLTIFHDDTALTLEQARIHDEMDNSALAVQDYRRVALEDPTNMEATAYIALFNFYNDQPEIALRYYRRLLATCPPGAEIYNNLGLCCLHCNQWDLTLPCFRQALYFSTNPTIRADVWFNISHVALSTGDLQLARRCLQLSLVMSSEHESARKALRAIDAHLRNIK</sequence>
<dbReference type="SUPFAM" id="SSF48452">
    <property type="entry name" value="TPR-like"/>
    <property type="match status" value="1"/>
</dbReference>
<gene>
    <name evidence="2" type="ORF">JYU34_008868</name>
</gene>
<protein>
    <recommendedName>
        <fullName evidence="4">Tetratricopeptide repeat protein 8</fullName>
    </recommendedName>
</protein>
<evidence type="ECO:0008006" key="4">
    <source>
        <dbReference type="Google" id="ProtNLM"/>
    </source>
</evidence>
<dbReference type="Proteomes" id="UP000823941">
    <property type="component" value="Chromosome 12"/>
</dbReference>
<name>A0ABQ7QM06_PLUXY</name>
<comment type="caution">
    <text evidence="2">The sequence shown here is derived from an EMBL/GenBank/DDBJ whole genome shotgun (WGS) entry which is preliminary data.</text>
</comment>
<dbReference type="SMART" id="SM00028">
    <property type="entry name" value="TPR"/>
    <property type="match status" value="4"/>
</dbReference>
<dbReference type="PANTHER" id="PTHR44177:SF1">
    <property type="entry name" value="TETRATRICOPEPTIDE REPEAT PROTEIN 8"/>
    <property type="match status" value="1"/>
</dbReference>
<dbReference type="EMBL" id="JAHIBW010000012">
    <property type="protein sequence ID" value="KAG7306268.1"/>
    <property type="molecule type" value="Genomic_DNA"/>
</dbReference>
<dbReference type="Gene3D" id="1.25.40.10">
    <property type="entry name" value="Tetratricopeptide repeat domain"/>
    <property type="match status" value="1"/>
</dbReference>
<proteinExistence type="predicted"/>
<evidence type="ECO:0000313" key="2">
    <source>
        <dbReference type="EMBL" id="KAG7306268.1"/>
    </source>
</evidence>
<reference evidence="2 3" key="1">
    <citation type="submission" date="2021-06" db="EMBL/GenBank/DDBJ databases">
        <title>A haploid diamondback moth (Plutella xylostella L.) genome assembly resolves 31 chromosomes and identifies a diamide resistance mutation.</title>
        <authorList>
            <person name="Ward C.M."/>
            <person name="Perry K.D."/>
            <person name="Baker G."/>
            <person name="Powis K."/>
            <person name="Heckel D.G."/>
            <person name="Baxter S.W."/>
        </authorList>
    </citation>
    <scope>NUCLEOTIDE SEQUENCE [LARGE SCALE GENOMIC DNA]</scope>
    <source>
        <strain evidence="2 3">LV</strain>
        <tissue evidence="2">Single pupa</tissue>
    </source>
</reference>